<reference evidence="2" key="1">
    <citation type="submission" date="2020-07" db="EMBL/GenBank/DDBJ databases">
        <title>A new Micromonospora strain with potent antibiotic activity isolated from the microbiome of a mid-Atlantic deep-sea sponge.</title>
        <authorList>
            <person name="Back C.R."/>
            <person name="Stennett H.L."/>
            <person name="Williams S.E."/>
            <person name="Wang L."/>
            <person name="Ojeda Gomez J."/>
            <person name="Abdulle O.M."/>
            <person name="Duffy T."/>
            <person name="Hendry K.R."/>
            <person name="Powell D."/>
            <person name="Stach J.E."/>
            <person name="Essex-Lopresti A.E."/>
            <person name="Willis C.L."/>
            <person name="Curnow P."/>
            <person name="Race P.R."/>
        </authorList>
    </citation>
    <scope>NUCLEOTIDE SEQUENCE [LARGE SCALE GENOMIC DNA]</scope>
    <source>
        <strain evidence="2">28ISP2-46</strain>
    </source>
</reference>
<dbReference type="EMBL" id="CP059322">
    <property type="protein sequence ID" value="QLQ37986.1"/>
    <property type="molecule type" value="Genomic_DNA"/>
</dbReference>
<keyword evidence="2" id="KW-1185">Reference proteome</keyword>
<protein>
    <submittedName>
        <fullName evidence="1">Uncharacterized protein</fullName>
    </submittedName>
</protein>
<sequence length="202" mass="21455">MADQLATATDLALLPGVDPDLPEDTKALLIECATAVVQAVCGGQRIVQVVNDQVVIDLDGHDVGAYLRLPQRPVTAVATVLVGSSPVTDWSAQLSRGRLWRPSGWRSTLLGYPLSQPSGVTVTYTHGYPTGDQRLQLARSAVLSLAAGAASGSLGVAREQIDDYSVQYEAMAARMEASPFLMGRLRGQYGRPARSARLVAPQ</sequence>
<dbReference type="Proteomes" id="UP000510844">
    <property type="component" value="Chromosome"/>
</dbReference>
<gene>
    <name evidence="1" type="ORF">H1D33_03580</name>
</gene>
<accession>A0A7L6B7N4</accession>
<organism evidence="1 2">
    <name type="scientific">Micromonospora robiginosa</name>
    <dbReference type="NCBI Taxonomy" id="2749844"/>
    <lineage>
        <taxon>Bacteria</taxon>
        <taxon>Bacillati</taxon>
        <taxon>Actinomycetota</taxon>
        <taxon>Actinomycetes</taxon>
        <taxon>Micromonosporales</taxon>
        <taxon>Micromonosporaceae</taxon>
        <taxon>Micromonospora</taxon>
    </lineage>
</organism>
<name>A0A7L6B7N4_9ACTN</name>
<dbReference type="KEGG" id="mfeu:H1D33_03580"/>
<evidence type="ECO:0000313" key="1">
    <source>
        <dbReference type="EMBL" id="QLQ37986.1"/>
    </source>
</evidence>
<proteinExistence type="predicted"/>
<evidence type="ECO:0000313" key="2">
    <source>
        <dbReference type="Proteomes" id="UP000510844"/>
    </source>
</evidence>
<reference evidence="1 2" key="2">
    <citation type="journal article" date="2021" name="Mar. Drugs">
        <title>A New Micromonospora Strain with Antibiotic Activity Isolated from the Microbiome of a Mid-Atlantic Deep-Sea Sponge.</title>
        <authorList>
            <person name="Back C.R."/>
            <person name="Stennett H.L."/>
            <person name="Williams S.E."/>
            <person name="Wang L."/>
            <person name="Ojeda Gomez J."/>
            <person name="Abdulle O.M."/>
            <person name="Duffy T."/>
            <person name="Neal C."/>
            <person name="Mantell J."/>
            <person name="Jepson M.A."/>
            <person name="Hendry K.R."/>
            <person name="Powell D."/>
            <person name="Stach J.E.M."/>
            <person name="Essex-Lopresti A.E."/>
            <person name="Willis C.L."/>
            <person name="Curnow P."/>
            <person name="Race P.R."/>
        </authorList>
    </citation>
    <scope>NUCLEOTIDE SEQUENCE [LARGE SCALE GENOMIC DNA]</scope>
    <source>
        <strain evidence="1 2">28ISP2-46</strain>
    </source>
</reference>
<dbReference type="RefSeq" id="WP_181570431.1">
    <property type="nucleotide sequence ID" value="NZ_CP059322.2"/>
</dbReference>
<dbReference type="AlphaFoldDB" id="A0A7L6B7N4"/>